<evidence type="ECO:0000256" key="2">
    <source>
        <dbReference type="SAM" id="Phobius"/>
    </source>
</evidence>
<feature type="compositionally biased region" description="Polar residues" evidence="1">
    <location>
        <begin position="54"/>
        <end position="64"/>
    </location>
</feature>
<reference evidence="5" key="1">
    <citation type="journal article" date="2020" name="Stud. Mycol.">
        <title>101 Dothideomycetes genomes: a test case for predicting lifestyles and emergence of pathogens.</title>
        <authorList>
            <person name="Haridas S."/>
            <person name="Albert R."/>
            <person name="Binder M."/>
            <person name="Bloem J."/>
            <person name="Labutti K."/>
            <person name="Salamov A."/>
            <person name="Andreopoulos B."/>
            <person name="Baker S."/>
            <person name="Barry K."/>
            <person name="Bills G."/>
            <person name="Bluhm B."/>
            <person name="Cannon C."/>
            <person name="Castanera R."/>
            <person name="Culley D."/>
            <person name="Daum C."/>
            <person name="Ezra D."/>
            <person name="Gonzalez J."/>
            <person name="Henrissat B."/>
            <person name="Kuo A."/>
            <person name="Liang C."/>
            <person name="Lipzen A."/>
            <person name="Lutzoni F."/>
            <person name="Magnuson J."/>
            <person name="Mondo S."/>
            <person name="Nolan M."/>
            <person name="Ohm R."/>
            <person name="Pangilinan J."/>
            <person name="Park H.-J."/>
            <person name="Ramirez L."/>
            <person name="Alfaro M."/>
            <person name="Sun H."/>
            <person name="Tritt A."/>
            <person name="Yoshinaga Y."/>
            <person name="Zwiers L.-H."/>
            <person name="Turgeon B."/>
            <person name="Goodwin S."/>
            <person name="Spatafora J."/>
            <person name="Crous P."/>
            <person name="Grigoriev I."/>
        </authorList>
    </citation>
    <scope>NUCLEOTIDE SEQUENCE</scope>
    <source>
        <strain evidence="5">CBS 262.69</strain>
    </source>
</reference>
<feature type="compositionally biased region" description="Low complexity" evidence="1">
    <location>
        <begin position="471"/>
        <end position="487"/>
    </location>
</feature>
<feature type="region of interest" description="Disordered" evidence="1">
    <location>
        <begin position="467"/>
        <end position="487"/>
    </location>
</feature>
<evidence type="ECO:0000256" key="3">
    <source>
        <dbReference type="SAM" id="SignalP"/>
    </source>
</evidence>
<dbReference type="InterPro" id="IPR033121">
    <property type="entry name" value="PEPTIDASE_A1"/>
</dbReference>
<keyword evidence="5" id="KW-0378">Hydrolase</keyword>
<feature type="region of interest" description="Disordered" evidence="1">
    <location>
        <begin position="722"/>
        <end position="800"/>
    </location>
</feature>
<dbReference type="EMBL" id="ML996699">
    <property type="protein sequence ID" value="KAF2398814.1"/>
    <property type="molecule type" value="Genomic_DNA"/>
</dbReference>
<dbReference type="PROSITE" id="PS51767">
    <property type="entry name" value="PEPTIDASE_A1"/>
    <property type="match status" value="1"/>
</dbReference>
<feature type="region of interest" description="Disordered" evidence="1">
    <location>
        <begin position="32"/>
        <end position="82"/>
    </location>
</feature>
<feature type="compositionally biased region" description="Polar residues" evidence="1">
    <location>
        <begin position="629"/>
        <end position="644"/>
    </location>
</feature>
<keyword evidence="2" id="KW-0472">Membrane</keyword>
<sequence>MDRTPRCCLATSFLLALSMRWAESATSVPAGLQISSSSESPSTLTRVYQRPPQHLNSSVPSLTSEPPKLAPATKAAPPNSPSGPIVVPYSQYWEGSDGQWSSFVLQLGERVTQTIRVFPSTSLYQTWAVAPEGCPANLSQTLNCPELRGGLYNSSASLSWVATTIYKTDNVQFVGAYYKDVVARQGFETVSFGYPSTSNPEVKHSVVGMYSHLYFSQLGLLGLDPKPTNWSDMSGMLSPQPSLMELLVRDKKIQARGFGYAAGAYHRSAYGNLVLGGYDKALFKDSKTRFPFWQDVETPLKAYLKQITVATDENAGPGTVSVLDQTANPLPTRIDSTQSFLYLPSGICDQIAKAFGLKWDPLSRYYLINSTIDARLKAREAYMSFNLASSQSWGTNVTIKVPYAALSHKLTWPLMDDPTPYFPILPASSPDQYMLGRAFLQEAYLVANYERKEFSLHPMIWPQPENSQVVSLPTGPGTSTSEPTPTGLGKGAMVGVIITSIVVFLALLSVVLWLVRRRRQKQQKKIPTPPPSPPRSPTPDPDLEAKSPSSPTSPTSKIMELDSAVVHESDSTPLSPRQELAAFSSPITSRASPIAEHAWYKEVETTAGHRGVELYFELDADQAPGTLGSNATTLVNSPPSTVNGLLSPIPQTPAEYYARPPRARWPPRDPASPIPQTPAEYYGREKMGDRLAVQQQAGDLSPIPVTPLEFYGPFSRGGWSGTPVGVGLEQKAEGKGEKGSKTWVGRAPGLPNVVLTPATPVTGKGEKKGSEIDSVNEKVEKAEADNDKKEKKGGTREATA</sequence>
<feature type="signal peptide" evidence="3">
    <location>
        <begin position="1"/>
        <end position="24"/>
    </location>
</feature>
<name>A0A6G1HSB3_9PEZI</name>
<accession>A0A6G1HSB3</accession>
<feature type="compositionally biased region" description="Pro residues" evidence="1">
    <location>
        <begin position="527"/>
        <end position="540"/>
    </location>
</feature>
<keyword evidence="2" id="KW-1133">Transmembrane helix</keyword>
<proteinExistence type="predicted"/>
<dbReference type="PANTHER" id="PTHR24216">
    <property type="entry name" value="PAXILLIN-RELATED"/>
    <property type="match status" value="1"/>
</dbReference>
<evidence type="ECO:0000259" key="4">
    <source>
        <dbReference type="PROSITE" id="PS51767"/>
    </source>
</evidence>
<dbReference type="GO" id="GO:0006508">
    <property type="term" value="P:proteolysis"/>
    <property type="evidence" value="ECO:0007669"/>
    <property type="project" value="UniProtKB-KW"/>
</dbReference>
<dbReference type="OrthoDB" id="4074350at2759"/>
<organism evidence="5 6">
    <name type="scientific">Trichodelitschia bisporula</name>
    <dbReference type="NCBI Taxonomy" id="703511"/>
    <lineage>
        <taxon>Eukaryota</taxon>
        <taxon>Fungi</taxon>
        <taxon>Dikarya</taxon>
        <taxon>Ascomycota</taxon>
        <taxon>Pezizomycotina</taxon>
        <taxon>Dothideomycetes</taxon>
        <taxon>Dothideomycetes incertae sedis</taxon>
        <taxon>Phaeotrichales</taxon>
        <taxon>Phaeotrichaceae</taxon>
        <taxon>Trichodelitschia</taxon>
    </lineage>
</organism>
<feature type="compositionally biased region" description="Low complexity" evidence="1">
    <location>
        <begin position="66"/>
        <end position="77"/>
    </location>
</feature>
<evidence type="ECO:0000256" key="1">
    <source>
        <dbReference type="SAM" id="MobiDB-lite"/>
    </source>
</evidence>
<protein>
    <submittedName>
        <fullName evidence="5">Acid protease</fullName>
    </submittedName>
</protein>
<feature type="region of interest" description="Disordered" evidence="1">
    <location>
        <begin position="521"/>
        <end position="557"/>
    </location>
</feature>
<feature type="compositionally biased region" description="Low complexity" evidence="1">
    <location>
        <begin position="547"/>
        <end position="556"/>
    </location>
</feature>
<dbReference type="GO" id="GO:0008233">
    <property type="term" value="F:peptidase activity"/>
    <property type="evidence" value="ECO:0007669"/>
    <property type="project" value="UniProtKB-KW"/>
</dbReference>
<feature type="chain" id="PRO_5026338492" evidence="3">
    <location>
        <begin position="25"/>
        <end position="800"/>
    </location>
</feature>
<feature type="compositionally biased region" description="Basic and acidic residues" evidence="1">
    <location>
        <begin position="764"/>
        <end position="800"/>
    </location>
</feature>
<evidence type="ECO:0000313" key="5">
    <source>
        <dbReference type="EMBL" id="KAF2398814.1"/>
    </source>
</evidence>
<feature type="region of interest" description="Disordered" evidence="1">
    <location>
        <begin position="629"/>
        <end position="680"/>
    </location>
</feature>
<keyword evidence="2" id="KW-0812">Transmembrane</keyword>
<keyword evidence="5" id="KW-0645">Protease</keyword>
<evidence type="ECO:0000313" key="6">
    <source>
        <dbReference type="Proteomes" id="UP000799640"/>
    </source>
</evidence>
<dbReference type="PANTHER" id="PTHR24216:SF8">
    <property type="entry name" value="PAXILLIN, ISOFORM F"/>
    <property type="match status" value="1"/>
</dbReference>
<dbReference type="Gene3D" id="2.40.70.10">
    <property type="entry name" value="Acid Proteases"/>
    <property type="match status" value="2"/>
</dbReference>
<gene>
    <name evidence="5" type="ORF">EJ06DRAFT_92096</name>
</gene>
<keyword evidence="3" id="KW-0732">Signal</keyword>
<feature type="compositionally biased region" description="Basic and acidic residues" evidence="1">
    <location>
        <begin position="730"/>
        <end position="740"/>
    </location>
</feature>
<feature type="domain" description="Peptidase A1" evidence="4">
    <location>
        <begin position="101"/>
        <end position="457"/>
    </location>
</feature>
<dbReference type="Pfam" id="PF00026">
    <property type="entry name" value="Asp"/>
    <property type="match status" value="1"/>
</dbReference>
<dbReference type="SUPFAM" id="SSF50630">
    <property type="entry name" value="Acid proteases"/>
    <property type="match status" value="1"/>
</dbReference>
<dbReference type="Proteomes" id="UP000799640">
    <property type="component" value="Unassembled WGS sequence"/>
</dbReference>
<dbReference type="AlphaFoldDB" id="A0A6G1HSB3"/>
<feature type="transmembrane region" description="Helical" evidence="2">
    <location>
        <begin position="492"/>
        <end position="515"/>
    </location>
</feature>
<keyword evidence="6" id="KW-1185">Reference proteome</keyword>
<dbReference type="InterPro" id="IPR021109">
    <property type="entry name" value="Peptidase_aspartic_dom_sf"/>
</dbReference>